<feature type="transmembrane region" description="Helical" evidence="7">
    <location>
        <begin position="12"/>
        <end position="32"/>
    </location>
</feature>
<feature type="transmembrane region" description="Helical" evidence="7">
    <location>
        <begin position="154"/>
        <end position="172"/>
    </location>
</feature>
<protein>
    <submittedName>
        <fullName evidence="9">Threonine/homoserine efflux transporter RhtA</fullName>
    </submittedName>
</protein>
<organism evidence="9 10">
    <name type="scientific">Paracoccus thiocyanatus</name>
    <dbReference type="NCBI Taxonomy" id="34006"/>
    <lineage>
        <taxon>Bacteria</taxon>
        <taxon>Pseudomonadati</taxon>
        <taxon>Pseudomonadota</taxon>
        <taxon>Alphaproteobacteria</taxon>
        <taxon>Rhodobacterales</taxon>
        <taxon>Paracoccaceae</taxon>
        <taxon>Paracoccus</taxon>
    </lineage>
</organism>
<dbReference type="EMBL" id="FTMK01000001">
    <property type="protein sequence ID" value="SIP88363.1"/>
    <property type="molecule type" value="Genomic_DNA"/>
</dbReference>
<feature type="transmembrane region" description="Helical" evidence="7">
    <location>
        <begin position="44"/>
        <end position="64"/>
    </location>
</feature>
<comment type="subcellular location">
    <subcellularLocation>
        <location evidence="1">Membrane</location>
        <topology evidence="1">Multi-pass membrane protein</topology>
    </subcellularLocation>
</comment>
<feature type="transmembrane region" description="Helical" evidence="7">
    <location>
        <begin position="130"/>
        <end position="148"/>
    </location>
</feature>
<feature type="transmembrane region" description="Helical" evidence="7">
    <location>
        <begin position="76"/>
        <end position="93"/>
    </location>
</feature>
<dbReference type="PANTHER" id="PTHR22911">
    <property type="entry name" value="ACYL-MALONYL CONDENSING ENZYME-RELATED"/>
    <property type="match status" value="1"/>
</dbReference>
<proteinExistence type="inferred from homology"/>
<evidence type="ECO:0000256" key="5">
    <source>
        <dbReference type="ARBA" id="ARBA00023136"/>
    </source>
</evidence>
<feature type="transmembrane region" description="Helical" evidence="7">
    <location>
        <begin position="179"/>
        <end position="202"/>
    </location>
</feature>
<feature type="transmembrane region" description="Helical" evidence="7">
    <location>
        <begin position="240"/>
        <end position="261"/>
    </location>
</feature>
<dbReference type="Proteomes" id="UP000323956">
    <property type="component" value="Unassembled WGS sequence"/>
</dbReference>
<evidence type="ECO:0000313" key="9">
    <source>
        <dbReference type="EMBL" id="SIP88363.1"/>
    </source>
</evidence>
<evidence type="ECO:0000256" key="1">
    <source>
        <dbReference type="ARBA" id="ARBA00004141"/>
    </source>
</evidence>
<reference evidence="9 10" key="1">
    <citation type="submission" date="2017-01" db="EMBL/GenBank/DDBJ databases">
        <authorList>
            <person name="Varghese N."/>
            <person name="Submissions S."/>
        </authorList>
    </citation>
    <scope>NUCLEOTIDE SEQUENCE [LARGE SCALE GENOMIC DNA]</scope>
    <source>
        <strain evidence="9 10">ATCC 700171</strain>
    </source>
</reference>
<evidence type="ECO:0000256" key="7">
    <source>
        <dbReference type="SAM" id="Phobius"/>
    </source>
</evidence>
<keyword evidence="4 7" id="KW-1133">Transmembrane helix</keyword>
<feature type="transmembrane region" description="Helical" evidence="7">
    <location>
        <begin position="99"/>
        <end position="121"/>
    </location>
</feature>
<evidence type="ECO:0000256" key="4">
    <source>
        <dbReference type="ARBA" id="ARBA00022989"/>
    </source>
</evidence>
<evidence type="ECO:0000259" key="8">
    <source>
        <dbReference type="Pfam" id="PF00892"/>
    </source>
</evidence>
<dbReference type="PANTHER" id="PTHR22911:SF6">
    <property type="entry name" value="SOLUTE CARRIER FAMILY 35 MEMBER G1"/>
    <property type="match status" value="1"/>
</dbReference>
<feature type="transmembrane region" description="Helical" evidence="7">
    <location>
        <begin position="208"/>
        <end position="228"/>
    </location>
</feature>
<dbReference type="Gene3D" id="1.10.3730.20">
    <property type="match status" value="2"/>
</dbReference>
<accession>A0A1N6N8E7</accession>
<evidence type="ECO:0000313" key="10">
    <source>
        <dbReference type="Proteomes" id="UP000323956"/>
    </source>
</evidence>
<evidence type="ECO:0000256" key="6">
    <source>
        <dbReference type="SAM" id="MobiDB-lite"/>
    </source>
</evidence>
<feature type="transmembrane region" description="Helical" evidence="7">
    <location>
        <begin position="267"/>
        <end position="284"/>
    </location>
</feature>
<dbReference type="RefSeq" id="WP_223191305.1">
    <property type="nucleotide sequence ID" value="NZ_FTMK01000001.1"/>
</dbReference>
<gene>
    <name evidence="9" type="ORF">SAMN05421641_101183</name>
</gene>
<evidence type="ECO:0000256" key="2">
    <source>
        <dbReference type="ARBA" id="ARBA00009853"/>
    </source>
</evidence>
<keyword evidence="5 7" id="KW-0472">Membrane</keyword>
<dbReference type="SUPFAM" id="SSF103481">
    <property type="entry name" value="Multidrug resistance efflux transporter EmrE"/>
    <property type="match status" value="2"/>
</dbReference>
<feature type="domain" description="EamA" evidence="8">
    <location>
        <begin position="154"/>
        <end position="283"/>
    </location>
</feature>
<feature type="compositionally biased region" description="Basic and acidic residues" evidence="6">
    <location>
        <begin position="306"/>
        <end position="316"/>
    </location>
</feature>
<name>A0A1N6N8E7_9RHOB</name>
<dbReference type="GO" id="GO:0016020">
    <property type="term" value="C:membrane"/>
    <property type="evidence" value="ECO:0007669"/>
    <property type="project" value="UniProtKB-SubCell"/>
</dbReference>
<dbReference type="InterPro" id="IPR000620">
    <property type="entry name" value="EamA_dom"/>
</dbReference>
<comment type="similarity">
    <text evidence="2">Belongs to the drug/metabolite transporter (DMT) superfamily. 10 TMS drug/metabolite exporter (DME) (TC 2.A.7.3) family.</text>
</comment>
<evidence type="ECO:0000256" key="3">
    <source>
        <dbReference type="ARBA" id="ARBA00022692"/>
    </source>
</evidence>
<dbReference type="Pfam" id="PF00892">
    <property type="entry name" value="EamA"/>
    <property type="match status" value="2"/>
</dbReference>
<dbReference type="AlphaFoldDB" id="A0A1N6N8E7"/>
<feature type="domain" description="EamA" evidence="8">
    <location>
        <begin position="13"/>
        <end position="144"/>
    </location>
</feature>
<keyword evidence="3 7" id="KW-0812">Transmembrane</keyword>
<sequence>MDRTGPIARSDLRGILWMLATGICFVGMNGTVRWLGTALPAAEGAFIRFAFGLLFLVPALLPALRRGFPAPVWRLFALRGGLHLLAVILWFYAMARITVAEVTAIGFLNPILVTAGAALLMGERISWRRALAIAVALAGAMMVLRPGIRALEPGHVAQLSAALVFALSYLVAKRLSELVPASVVVAMMSLTVCIGLAPVAALVWVPPTLGQCAVLACTALFATAGHYAMTRAFAAAPLTVTQPITFLQLVWASLLGALVFAEPVDPWVLAGGAVMIAAISFITWREAGLAQHAATPPVPAPASARLADRRAKSPRP</sequence>
<dbReference type="InterPro" id="IPR037185">
    <property type="entry name" value="EmrE-like"/>
</dbReference>
<feature type="region of interest" description="Disordered" evidence="6">
    <location>
        <begin position="294"/>
        <end position="316"/>
    </location>
</feature>